<keyword evidence="1" id="KW-0812">Transmembrane</keyword>
<comment type="caution">
    <text evidence="2">The sequence shown here is derived from an EMBL/GenBank/DDBJ whole genome shotgun (WGS) entry which is preliminary data.</text>
</comment>
<keyword evidence="3" id="KW-1185">Reference proteome</keyword>
<evidence type="ECO:0000313" key="2">
    <source>
        <dbReference type="EMBL" id="MFC3476597.1"/>
    </source>
</evidence>
<feature type="transmembrane region" description="Helical" evidence="1">
    <location>
        <begin position="41"/>
        <end position="64"/>
    </location>
</feature>
<dbReference type="RefSeq" id="WP_232572256.1">
    <property type="nucleotide sequence ID" value="NZ_CP089466.1"/>
</dbReference>
<dbReference type="Proteomes" id="UP001595660">
    <property type="component" value="Unassembled WGS sequence"/>
</dbReference>
<dbReference type="AlphaFoldDB" id="A0ABD5NBF3"/>
<proteinExistence type="predicted"/>
<dbReference type="EMBL" id="JBHRWN010000002">
    <property type="protein sequence ID" value="MFC3476597.1"/>
    <property type="molecule type" value="Genomic_DNA"/>
</dbReference>
<sequence>MDDTPLAALLGLGVGLTQTVVQLFVVDGANATPFDNVVEVALQSLVLTTLLLAIVPGAAVYGAMRFDAPVDRPIRLATAVAAGTGAAVALSYPVLSPISQGVPFLEVADPELFVALSVNAISPAVHGGVGALAGFLLGARRERNT</sequence>
<reference evidence="2 3" key="1">
    <citation type="journal article" date="2019" name="Int. J. Syst. Evol. Microbiol.">
        <title>The Global Catalogue of Microorganisms (GCM) 10K type strain sequencing project: providing services to taxonomists for standard genome sequencing and annotation.</title>
        <authorList>
            <consortium name="The Broad Institute Genomics Platform"/>
            <consortium name="The Broad Institute Genome Sequencing Center for Infectious Disease"/>
            <person name="Wu L."/>
            <person name="Ma J."/>
        </authorList>
    </citation>
    <scope>NUCLEOTIDE SEQUENCE [LARGE SCALE GENOMIC DNA]</scope>
    <source>
        <strain evidence="2 3">CGMCC 1.12562</strain>
    </source>
</reference>
<evidence type="ECO:0000256" key="1">
    <source>
        <dbReference type="SAM" id="Phobius"/>
    </source>
</evidence>
<feature type="transmembrane region" description="Helical" evidence="1">
    <location>
        <begin position="115"/>
        <end position="139"/>
    </location>
</feature>
<feature type="transmembrane region" description="Helical" evidence="1">
    <location>
        <begin position="76"/>
        <end position="95"/>
    </location>
</feature>
<dbReference type="GeneID" id="69117491"/>
<gene>
    <name evidence="2" type="ORF">ACFOKC_02545</name>
</gene>
<keyword evidence="1" id="KW-1133">Transmembrane helix</keyword>
<evidence type="ECO:0000313" key="3">
    <source>
        <dbReference type="Proteomes" id="UP001595660"/>
    </source>
</evidence>
<protein>
    <submittedName>
        <fullName evidence="2">Uncharacterized protein</fullName>
    </submittedName>
</protein>
<organism evidence="2 3">
    <name type="scientific">Halobacterium litoreum</name>
    <dbReference type="NCBI Taxonomy" id="2039234"/>
    <lineage>
        <taxon>Archaea</taxon>
        <taxon>Methanobacteriati</taxon>
        <taxon>Methanobacteriota</taxon>
        <taxon>Stenosarchaea group</taxon>
        <taxon>Halobacteria</taxon>
        <taxon>Halobacteriales</taxon>
        <taxon>Halobacteriaceae</taxon>
        <taxon>Halobacterium</taxon>
    </lineage>
</organism>
<keyword evidence="1" id="KW-0472">Membrane</keyword>
<accession>A0ABD5NBF3</accession>
<name>A0ABD5NBF3_9EURY</name>